<dbReference type="GO" id="GO:1904047">
    <property type="term" value="F:S-adenosyl-L-methionine binding"/>
    <property type="evidence" value="ECO:0007669"/>
    <property type="project" value="TreeGrafter"/>
</dbReference>
<dbReference type="Gene3D" id="3.40.50.150">
    <property type="entry name" value="Vaccinia Virus protein VP39"/>
    <property type="match status" value="1"/>
</dbReference>
<dbReference type="EC" id="2.1.1.72" evidence="2 7"/>
<dbReference type="GO" id="GO:0009307">
    <property type="term" value="P:DNA restriction-modification system"/>
    <property type="evidence" value="ECO:0007669"/>
    <property type="project" value="InterPro"/>
</dbReference>
<dbReference type="EMBL" id="CP080467">
    <property type="protein sequence ID" value="UNO48877.1"/>
    <property type="molecule type" value="Genomic_DNA"/>
</dbReference>
<evidence type="ECO:0000256" key="3">
    <source>
        <dbReference type="ARBA" id="ARBA00022603"/>
    </source>
</evidence>
<gene>
    <name evidence="8" type="ORF">K1I37_20020</name>
</gene>
<evidence type="ECO:0000256" key="7">
    <source>
        <dbReference type="RuleBase" id="RU361257"/>
    </source>
</evidence>
<dbReference type="Proteomes" id="UP000829401">
    <property type="component" value="Chromosome"/>
</dbReference>
<evidence type="ECO:0000256" key="5">
    <source>
        <dbReference type="ARBA" id="ARBA00022691"/>
    </source>
</evidence>
<dbReference type="GO" id="GO:0043565">
    <property type="term" value="F:sequence-specific DNA binding"/>
    <property type="evidence" value="ECO:0007669"/>
    <property type="project" value="TreeGrafter"/>
</dbReference>
<dbReference type="PANTHER" id="PTHR30481">
    <property type="entry name" value="DNA ADENINE METHYLASE"/>
    <property type="match status" value="1"/>
</dbReference>
<dbReference type="AlphaFoldDB" id="T0D0Z1"/>
<dbReference type="PANTHER" id="PTHR30481:SF3">
    <property type="entry name" value="DNA ADENINE METHYLASE"/>
    <property type="match status" value="1"/>
</dbReference>
<dbReference type="GO" id="GO:0009007">
    <property type="term" value="F:site-specific DNA-methyltransferase (adenine-specific) activity"/>
    <property type="evidence" value="ECO:0007669"/>
    <property type="project" value="UniProtKB-UniRule"/>
</dbReference>
<comment type="similarity">
    <text evidence="1 7">Belongs to the N(4)/N(6)-methyltransferase family.</text>
</comment>
<dbReference type="PIRSF" id="PIRSF000398">
    <property type="entry name" value="M_m6A_EcoRV"/>
    <property type="match status" value="1"/>
</dbReference>
<dbReference type="InterPro" id="IPR029063">
    <property type="entry name" value="SAM-dependent_MTases_sf"/>
</dbReference>
<dbReference type="OrthoDB" id="9805629at2"/>
<keyword evidence="3 7" id="KW-0489">Methyltransferase</keyword>
<dbReference type="Pfam" id="PF02086">
    <property type="entry name" value="MethyltransfD12"/>
    <property type="match status" value="1"/>
</dbReference>
<comment type="catalytic activity">
    <reaction evidence="6 7">
        <text>a 2'-deoxyadenosine in DNA + S-adenosyl-L-methionine = an N(6)-methyl-2'-deoxyadenosine in DNA + S-adenosyl-L-homocysteine + H(+)</text>
        <dbReference type="Rhea" id="RHEA:15197"/>
        <dbReference type="Rhea" id="RHEA-COMP:12418"/>
        <dbReference type="Rhea" id="RHEA-COMP:12419"/>
        <dbReference type="ChEBI" id="CHEBI:15378"/>
        <dbReference type="ChEBI" id="CHEBI:57856"/>
        <dbReference type="ChEBI" id="CHEBI:59789"/>
        <dbReference type="ChEBI" id="CHEBI:90615"/>
        <dbReference type="ChEBI" id="CHEBI:90616"/>
        <dbReference type="EC" id="2.1.1.72"/>
    </reaction>
</comment>
<evidence type="ECO:0000313" key="8">
    <source>
        <dbReference type="EMBL" id="UNO48877.1"/>
    </source>
</evidence>
<dbReference type="RefSeq" id="WP_021297649.1">
    <property type="nucleotide sequence ID" value="NZ_AURB01000157.1"/>
</dbReference>
<evidence type="ECO:0000256" key="4">
    <source>
        <dbReference type="ARBA" id="ARBA00022679"/>
    </source>
</evidence>
<reference evidence="9" key="1">
    <citation type="journal article" date="2022" name="G3 (Bethesda)">
        <title>Unveiling the complete genome sequence of Alicyclobacillus acidoterrestris DSM 3922T, a taint-producing strain.</title>
        <authorList>
            <person name="Leonardo I.C."/>
            <person name="Barreto Crespo M.T."/>
            <person name="Gaspar F.B."/>
        </authorList>
    </citation>
    <scope>NUCLEOTIDE SEQUENCE [LARGE SCALE GENOMIC DNA]</scope>
    <source>
        <strain evidence="9">DSM 3922</strain>
    </source>
</reference>
<organism evidence="8 9">
    <name type="scientific">Alicyclobacillus acidoterrestris (strain ATCC 49025 / DSM 3922 / CIP 106132 / NCIMB 13137 / GD3B)</name>
    <dbReference type="NCBI Taxonomy" id="1356854"/>
    <lineage>
        <taxon>Bacteria</taxon>
        <taxon>Bacillati</taxon>
        <taxon>Bacillota</taxon>
        <taxon>Bacilli</taxon>
        <taxon>Bacillales</taxon>
        <taxon>Alicyclobacillaceae</taxon>
        <taxon>Alicyclobacillus</taxon>
    </lineage>
</organism>
<keyword evidence="9" id="KW-1185">Reference proteome</keyword>
<sequence length="279" mass="32010">MAKNTFVQPFLKWAGGKRQLLDEIRKYVPKGYNTYYEPFVGGGAVLFSLQPERAVINDINAELIRTYRVIRDDVDTLLEHLAKHQNDKEYFYELRALDRTEQFEALSPAERASRLIYLNKTCYNGLFRVNRQGQFNVPFGDYKNPNIVNEPVLRAVHQYLVENEIEILNTDFVEAVATAKEGDFVYIDPPYDPISSTSSFTGYSLDGFGRDEQIRLKQTVDSLTNRGCKVLLSNSATDFIKDLYKDYQIVIVTANRAINSNASRRGKIDEVLVMNYGKE</sequence>
<keyword evidence="5 7" id="KW-0949">S-adenosyl-L-methionine</keyword>
<dbReference type="STRING" id="1356854.N007_12965"/>
<dbReference type="Gene3D" id="1.10.1020.10">
    <property type="entry name" value="Adenine-specific Methyltransferase, Domain 2"/>
    <property type="match status" value="1"/>
</dbReference>
<keyword evidence="4 7" id="KW-0808">Transferase</keyword>
<accession>A0A9E7CZP0</accession>
<dbReference type="eggNOG" id="COG0338">
    <property type="taxonomic scope" value="Bacteria"/>
</dbReference>
<dbReference type="InterPro" id="IPR023095">
    <property type="entry name" value="Ade_MeTrfase_dom_2"/>
</dbReference>
<dbReference type="REBASE" id="601870">
    <property type="entry name" value="M.Aac3922ORF20020P"/>
</dbReference>
<protein>
    <recommendedName>
        <fullName evidence="2 7">Site-specific DNA-methyltransferase (adenine-specific)</fullName>
        <ecNumber evidence="2 7">2.1.1.72</ecNumber>
    </recommendedName>
</protein>
<evidence type="ECO:0000256" key="2">
    <source>
        <dbReference type="ARBA" id="ARBA00011900"/>
    </source>
</evidence>
<dbReference type="PRINTS" id="PR00505">
    <property type="entry name" value="D12N6MTFRASE"/>
</dbReference>
<dbReference type="SUPFAM" id="SSF53335">
    <property type="entry name" value="S-adenosyl-L-methionine-dependent methyltransferases"/>
    <property type="match status" value="1"/>
</dbReference>
<evidence type="ECO:0000313" key="9">
    <source>
        <dbReference type="Proteomes" id="UP000829401"/>
    </source>
</evidence>
<dbReference type="REBASE" id="70870">
    <property type="entry name" value="M.Aac49025ORF12965P"/>
</dbReference>
<dbReference type="NCBIfam" id="TIGR00571">
    <property type="entry name" value="dam"/>
    <property type="match status" value="1"/>
</dbReference>
<dbReference type="GO" id="GO:0032259">
    <property type="term" value="P:methylation"/>
    <property type="evidence" value="ECO:0007669"/>
    <property type="project" value="UniProtKB-KW"/>
</dbReference>
<accession>T0D0Z1</accession>
<dbReference type="InterPro" id="IPR002052">
    <property type="entry name" value="DNA_methylase_N6_adenine_CS"/>
</dbReference>
<dbReference type="InterPro" id="IPR012263">
    <property type="entry name" value="M_m6A_EcoRV"/>
</dbReference>
<name>T0D0Z1_ALIAG</name>
<dbReference type="KEGG" id="aaco:K1I37_20020"/>
<dbReference type="GO" id="GO:0006298">
    <property type="term" value="P:mismatch repair"/>
    <property type="evidence" value="ECO:0007669"/>
    <property type="project" value="TreeGrafter"/>
</dbReference>
<proteinExistence type="inferred from homology"/>
<evidence type="ECO:0000256" key="6">
    <source>
        <dbReference type="ARBA" id="ARBA00047942"/>
    </source>
</evidence>
<dbReference type="InterPro" id="IPR012327">
    <property type="entry name" value="MeTrfase_D12"/>
</dbReference>
<evidence type="ECO:0000256" key="1">
    <source>
        <dbReference type="ARBA" id="ARBA00006594"/>
    </source>
</evidence>
<dbReference type="PROSITE" id="PS00092">
    <property type="entry name" value="N6_MTASE"/>
    <property type="match status" value="1"/>
</dbReference>